<accession>A0A1V3IZS7</accession>
<reference evidence="2 3" key="1">
    <citation type="submission" date="2016-10" db="EMBL/GenBank/DDBJ databases">
        <title>Rodentibacter gen. nov. and new species.</title>
        <authorList>
            <person name="Christensen H."/>
        </authorList>
    </citation>
    <scope>NUCLEOTIDE SEQUENCE [LARGE SCALE GENOMIC DNA]</scope>
    <source>
        <strain evidence="3">ppn416</strain>
    </source>
</reference>
<dbReference type="AlphaFoldDB" id="A0A1V3IZS7"/>
<evidence type="ECO:0000313" key="3">
    <source>
        <dbReference type="Proteomes" id="UP000188481"/>
    </source>
</evidence>
<evidence type="ECO:0000313" key="2">
    <source>
        <dbReference type="EMBL" id="OOF48001.1"/>
    </source>
</evidence>
<keyword evidence="3" id="KW-1185">Reference proteome</keyword>
<comment type="caution">
    <text evidence="2">The sequence shown here is derived from an EMBL/GenBank/DDBJ whole genome shotgun (WGS) entry which is preliminary data.</text>
</comment>
<feature type="region of interest" description="Disordered" evidence="1">
    <location>
        <begin position="1"/>
        <end position="24"/>
    </location>
</feature>
<dbReference type="EMBL" id="MLHN01000041">
    <property type="protein sequence ID" value="OOF48001.1"/>
    <property type="molecule type" value="Genomic_DNA"/>
</dbReference>
<evidence type="ECO:0000256" key="1">
    <source>
        <dbReference type="SAM" id="MobiDB-lite"/>
    </source>
</evidence>
<dbReference type="STRING" id="1908264.BKK54_11270"/>
<protein>
    <recommendedName>
        <fullName evidence="4">Toxin CdiA</fullName>
    </recommendedName>
</protein>
<dbReference type="Proteomes" id="UP000188481">
    <property type="component" value="Unassembled WGS sequence"/>
</dbReference>
<evidence type="ECO:0008006" key="4">
    <source>
        <dbReference type="Google" id="ProtNLM"/>
    </source>
</evidence>
<name>A0A1V3IZS7_9PAST</name>
<gene>
    <name evidence="2" type="ORF">BKK54_11270</name>
</gene>
<sequence length="769" mass="83489">MNVKVEENTHLNGTVMESRAEASKNHFKTQSLSYSDIENHSEVEVKSVSAGISTDMGQNAKNAMGAVASLLGNKQESEHSLTKSAISENIHIETETPENLTALLRDTANANQKVKAFDLEEIRERQEAAKVAGELFSKITGDVAKAFDFEDGSQEKILMHGIAGALAAKMGDGNIATGAAAGASSEWLNSYVADYLKAQTQGLNLEPQQKEKLRQAAQQATALMIGAVAGAVTGGSSETVKQGALASYNAESFNRQLHPDEIQWIEDNAKRFAKEESERLGYQVTEQEAKERLITQAAQEVDFAWLKKIGNTDSQAKSFLNSATSQGDVPPYDNRGTFINENGIRQTMFTANKDEYYSAGKYSEALAKFDKANNGVITKTLQPKVQYDLYAKSLSDGVETTVNGALYTFDNPKKVLSPINFGLANCLKENMCISAGWGMLKDLSGAVKQSGEDILGRNYNLKDVNYLYGKNMVNEIDTIAAVRGGSALLELVGVGKAASSSVKVASKAISEAAERTILGLPDLQTGSVIKPKIGLEELSKPLPEGYEYISLSEIKGPKGGAYHYVGDDGKGNPIFFNNNKFVSFEGGTKQTLSNTPAKLVFNGERLNPNLPEPVAGYEYKPQQISKGRTDVSTANKNSHINGYIHEIRLANAVAERPNTQVIKWGDSSGKHGSDIISVNTKTGEVELWDSKYRSNSIKGENSPTFERESSRLKAIKEAREQIEGANNLSPQIKKQALKNLDEGNFSTYTVGSGKVKNSVIQKYCNKTKC</sequence>
<proteinExistence type="predicted"/>
<organism evidence="2 3">
    <name type="scientific">Rodentibacter genomosp. 1</name>
    <dbReference type="NCBI Taxonomy" id="1908264"/>
    <lineage>
        <taxon>Bacteria</taxon>
        <taxon>Pseudomonadati</taxon>
        <taxon>Pseudomonadota</taxon>
        <taxon>Gammaproteobacteria</taxon>
        <taxon>Pasteurellales</taxon>
        <taxon>Pasteurellaceae</taxon>
        <taxon>Rodentibacter</taxon>
    </lineage>
</organism>